<dbReference type="Gene3D" id="3.40.50.150">
    <property type="entry name" value="Vaccinia Virus protein VP39"/>
    <property type="match status" value="1"/>
</dbReference>
<dbReference type="GO" id="GO:0032259">
    <property type="term" value="P:methylation"/>
    <property type="evidence" value="ECO:0007669"/>
    <property type="project" value="UniProtKB-KW"/>
</dbReference>
<dbReference type="Pfam" id="PF13489">
    <property type="entry name" value="Methyltransf_23"/>
    <property type="match status" value="1"/>
</dbReference>
<comment type="similarity">
    <text evidence="1">Belongs to the methyltransferase superfamily. LaeA methyltransferase family.</text>
</comment>
<dbReference type="GeneID" id="68352642"/>
<dbReference type="GO" id="GO:0008168">
    <property type="term" value="F:methyltransferase activity"/>
    <property type="evidence" value="ECO:0007669"/>
    <property type="project" value="UniProtKB-KW"/>
</dbReference>
<gene>
    <name evidence="3" type="ORF">HRG_03513</name>
</gene>
<keyword evidence="3" id="KW-0489">Methyltransferase</keyword>
<accession>A0A9P8N2N0</accession>
<dbReference type="EMBL" id="JAIZPD010000003">
    <property type="protein sequence ID" value="KAH0965497.1"/>
    <property type="molecule type" value="Genomic_DNA"/>
</dbReference>
<evidence type="ECO:0000256" key="1">
    <source>
        <dbReference type="ARBA" id="ARBA00038158"/>
    </source>
</evidence>
<evidence type="ECO:0000256" key="2">
    <source>
        <dbReference type="SAM" id="MobiDB-lite"/>
    </source>
</evidence>
<proteinExistence type="inferred from homology"/>
<dbReference type="SUPFAM" id="SSF53335">
    <property type="entry name" value="S-adenosyl-L-methionine-dependent methyltransferases"/>
    <property type="match status" value="1"/>
</dbReference>
<dbReference type="RefSeq" id="XP_044723010.1">
    <property type="nucleotide sequence ID" value="XM_044861984.1"/>
</dbReference>
<name>A0A9P8N2N0_9HYPO</name>
<comment type="caution">
    <text evidence="3">The sequence shown here is derived from an EMBL/GenBank/DDBJ whole genome shotgun (WGS) entry which is preliminary data.</text>
</comment>
<keyword evidence="4" id="KW-1185">Reference proteome</keyword>
<dbReference type="CDD" id="cd02440">
    <property type="entry name" value="AdoMet_MTases"/>
    <property type="match status" value="1"/>
</dbReference>
<sequence length="267" mass="30494">MDSRLPEPQEVTSDYGDSITTSEFTSDNTVHPLHFYEHGRRYQGFIQGRYGMPNDDAEQLREGVKHKLYVDYILGGGLFLAPIGDNPQKIVDLGTGFGFWALDVAERFPSARIIGTDLSPVQPHWTPPNVEFRVEDLDDEFRPWTNIYHDADLIHLRFLLPTIRWPRTLLQRCLENLKPGGWAEVHDIVPVTFSDDGTAGDDHPVHALYRLIEGPFSRLYGWNFQVPSDVADMLRELGFVNVTIHAQHDWIDVWAQKPPLQVAPDNP</sequence>
<dbReference type="Proteomes" id="UP000824596">
    <property type="component" value="Unassembled WGS sequence"/>
</dbReference>
<dbReference type="OrthoDB" id="2013972at2759"/>
<evidence type="ECO:0000313" key="4">
    <source>
        <dbReference type="Proteomes" id="UP000824596"/>
    </source>
</evidence>
<organism evidence="3 4">
    <name type="scientific">Hirsutella rhossiliensis</name>
    <dbReference type="NCBI Taxonomy" id="111463"/>
    <lineage>
        <taxon>Eukaryota</taxon>
        <taxon>Fungi</taxon>
        <taxon>Dikarya</taxon>
        <taxon>Ascomycota</taxon>
        <taxon>Pezizomycotina</taxon>
        <taxon>Sordariomycetes</taxon>
        <taxon>Hypocreomycetidae</taxon>
        <taxon>Hypocreales</taxon>
        <taxon>Ophiocordycipitaceae</taxon>
        <taxon>Hirsutella</taxon>
    </lineage>
</organism>
<dbReference type="AlphaFoldDB" id="A0A9P8N2N0"/>
<feature type="region of interest" description="Disordered" evidence="2">
    <location>
        <begin position="1"/>
        <end position="22"/>
    </location>
</feature>
<dbReference type="PANTHER" id="PTHR43591">
    <property type="entry name" value="METHYLTRANSFERASE"/>
    <property type="match status" value="1"/>
</dbReference>
<evidence type="ECO:0000313" key="3">
    <source>
        <dbReference type="EMBL" id="KAH0965497.1"/>
    </source>
</evidence>
<dbReference type="PANTHER" id="PTHR43591:SF24">
    <property type="entry name" value="2-METHOXY-6-POLYPRENYL-1,4-BENZOQUINOL METHYLASE, MITOCHONDRIAL"/>
    <property type="match status" value="1"/>
</dbReference>
<dbReference type="InterPro" id="IPR029063">
    <property type="entry name" value="SAM-dependent_MTases_sf"/>
</dbReference>
<reference evidence="3" key="1">
    <citation type="submission" date="2021-09" db="EMBL/GenBank/DDBJ databases">
        <title>A high-quality genome of the endoparasitic fungus Hirsutella rhossiliensis with a comparison of Hirsutella genomes reveals transposable elements contributing to genome size variation.</title>
        <authorList>
            <person name="Lin R."/>
            <person name="Jiao Y."/>
            <person name="Sun X."/>
            <person name="Ling J."/>
            <person name="Xie B."/>
            <person name="Cheng X."/>
        </authorList>
    </citation>
    <scope>NUCLEOTIDE SEQUENCE</scope>
    <source>
        <strain evidence="3">HR02</strain>
    </source>
</reference>
<protein>
    <submittedName>
        <fullName evidence="3">Methyltransferase domain-containing protein</fullName>
    </submittedName>
</protein>
<keyword evidence="3" id="KW-0808">Transferase</keyword>